<dbReference type="InterPro" id="IPR036895">
    <property type="entry name" value="Uracil-DNA_glycosylase-like_sf"/>
</dbReference>
<evidence type="ECO:0000313" key="15">
    <source>
        <dbReference type="Proteomes" id="UP000028702"/>
    </source>
</evidence>
<evidence type="ECO:0000256" key="7">
    <source>
        <dbReference type="ARBA" id="ARBA00022763"/>
    </source>
</evidence>
<dbReference type="AlphaFoldDB" id="A0A081BAI6"/>
<evidence type="ECO:0000256" key="2">
    <source>
        <dbReference type="ARBA" id="ARBA00006521"/>
    </source>
</evidence>
<dbReference type="EMBL" id="BBIO01000006">
    <property type="protein sequence ID" value="GAK45054.1"/>
    <property type="molecule type" value="Genomic_DNA"/>
</dbReference>
<dbReference type="SMART" id="SM00986">
    <property type="entry name" value="UDG"/>
    <property type="match status" value="1"/>
</dbReference>
<dbReference type="STRING" id="1333998.M2A_1553"/>
<dbReference type="InterPro" id="IPR051536">
    <property type="entry name" value="UDG_Type-4/5"/>
</dbReference>
<keyword evidence="7" id="KW-0227">DNA damage</keyword>
<feature type="compositionally biased region" description="Low complexity" evidence="12">
    <location>
        <begin position="55"/>
        <end position="71"/>
    </location>
</feature>
<dbReference type="GO" id="GO:0046872">
    <property type="term" value="F:metal ion binding"/>
    <property type="evidence" value="ECO:0007669"/>
    <property type="project" value="UniProtKB-KW"/>
</dbReference>
<dbReference type="GO" id="GO:0006281">
    <property type="term" value="P:DNA repair"/>
    <property type="evidence" value="ECO:0007669"/>
    <property type="project" value="UniProtKB-KW"/>
</dbReference>
<keyword evidence="5" id="KW-0004">4Fe-4S</keyword>
<evidence type="ECO:0000256" key="11">
    <source>
        <dbReference type="ARBA" id="ARBA00023204"/>
    </source>
</evidence>
<evidence type="ECO:0000256" key="10">
    <source>
        <dbReference type="ARBA" id="ARBA00023014"/>
    </source>
</evidence>
<dbReference type="Proteomes" id="UP000028702">
    <property type="component" value="Unassembled WGS sequence"/>
</dbReference>
<reference evidence="14 15" key="1">
    <citation type="submission" date="2014-07" db="EMBL/GenBank/DDBJ databases">
        <title>Tepidicaulis marinum gen. nov., sp. nov., a novel marine bacterium denitrifying nitrate to nitrous oxide strictly under microaerobic conditions.</title>
        <authorList>
            <person name="Takeuchi M."/>
            <person name="Yamagishi T."/>
            <person name="Kamagata Y."/>
            <person name="Oshima K."/>
            <person name="Hattori M."/>
            <person name="Katayama T."/>
            <person name="Hanada S."/>
            <person name="Tamaki H."/>
            <person name="Marumo K."/>
            <person name="Maeda H."/>
            <person name="Nedachi M."/>
            <person name="Iwasaki W."/>
            <person name="Suwa Y."/>
            <person name="Sakata S."/>
        </authorList>
    </citation>
    <scope>NUCLEOTIDE SEQUENCE [LARGE SCALE GENOMIC DNA]</scope>
    <source>
        <strain evidence="14 15">MA2</strain>
    </source>
</reference>
<dbReference type="GO" id="GO:0051539">
    <property type="term" value="F:4 iron, 4 sulfur cluster binding"/>
    <property type="evidence" value="ECO:0007669"/>
    <property type="project" value="UniProtKB-KW"/>
</dbReference>
<protein>
    <recommendedName>
        <fullName evidence="4">Type-4 uracil-DNA glycosylase</fullName>
        <ecNumber evidence="3">3.2.2.27</ecNumber>
    </recommendedName>
</protein>
<dbReference type="eggNOG" id="COG1573">
    <property type="taxonomic scope" value="Bacteria"/>
</dbReference>
<keyword evidence="8" id="KW-0378">Hydrolase</keyword>
<evidence type="ECO:0000256" key="4">
    <source>
        <dbReference type="ARBA" id="ARBA00019403"/>
    </source>
</evidence>
<dbReference type="Gene3D" id="3.40.470.10">
    <property type="entry name" value="Uracil-DNA glycosylase-like domain"/>
    <property type="match status" value="1"/>
</dbReference>
<comment type="catalytic activity">
    <reaction evidence="1">
        <text>Hydrolyzes single-stranded DNA or mismatched double-stranded DNA and polynucleotides, releasing free uracil.</text>
        <dbReference type="EC" id="3.2.2.27"/>
    </reaction>
</comment>
<dbReference type="EC" id="3.2.2.27" evidence="3"/>
<evidence type="ECO:0000256" key="5">
    <source>
        <dbReference type="ARBA" id="ARBA00022485"/>
    </source>
</evidence>
<dbReference type="InterPro" id="IPR005273">
    <property type="entry name" value="Ura-DNA_glyco_family4"/>
</dbReference>
<evidence type="ECO:0000313" key="14">
    <source>
        <dbReference type="EMBL" id="GAK45054.1"/>
    </source>
</evidence>
<evidence type="ECO:0000256" key="6">
    <source>
        <dbReference type="ARBA" id="ARBA00022723"/>
    </source>
</evidence>
<evidence type="ECO:0000256" key="8">
    <source>
        <dbReference type="ARBA" id="ARBA00022801"/>
    </source>
</evidence>
<dbReference type="PANTHER" id="PTHR33693">
    <property type="entry name" value="TYPE-5 URACIL-DNA GLYCOSYLASE"/>
    <property type="match status" value="1"/>
</dbReference>
<keyword evidence="6" id="KW-0479">Metal-binding</keyword>
<dbReference type="NCBIfam" id="TIGR00758">
    <property type="entry name" value="UDG_fam4"/>
    <property type="match status" value="1"/>
</dbReference>
<keyword evidence="10" id="KW-0411">Iron-sulfur</keyword>
<feature type="region of interest" description="Disordered" evidence="12">
    <location>
        <begin position="55"/>
        <end position="84"/>
    </location>
</feature>
<keyword evidence="9" id="KW-0408">Iron</keyword>
<evidence type="ECO:0000256" key="12">
    <source>
        <dbReference type="SAM" id="MobiDB-lite"/>
    </source>
</evidence>
<name>A0A081BAI6_9HYPH</name>
<keyword evidence="11" id="KW-0234">DNA repair</keyword>
<comment type="caution">
    <text evidence="14">The sequence shown here is derived from an EMBL/GenBank/DDBJ whole genome shotgun (WGS) entry which is preliminary data.</text>
</comment>
<dbReference type="SUPFAM" id="SSF52141">
    <property type="entry name" value="Uracil-DNA glycosylase-like"/>
    <property type="match status" value="1"/>
</dbReference>
<dbReference type="SMART" id="SM00987">
    <property type="entry name" value="UreE_C"/>
    <property type="match status" value="1"/>
</dbReference>
<keyword evidence="15" id="KW-1185">Reference proteome</keyword>
<accession>A0A081BAI6</accession>
<dbReference type="GO" id="GO:0004844">
    <property type="term" value="F:uracil DNA N-glycosylase activity"/>
    <property type="evidence" value="ECO:0007669"/>
    <property type="project" value="UniProtKB-EC"/>
</dbReference>
<feature type="domain" description="Uracil-DNA glycosylase-like" evidence="13">
    <location>
        <begin position="136"/>
        <end position="286"/>
    </location>
</feature>
<sequence>MNTHWTMNEQNASSDTPLDPAEALALLEFFAEAGVSELVQDTPVDNYSLPETVKAAAQPGAAPGEPPATGGRLLPPRQSQSQPAISTPAAIPLEGLQEAETAREIAANCASLEELREALERFDLCALKQTAKNLVFSDGNPKARLMLVGEAPGRDEDIQGKPFVGRSGQLLDRMLGAIGYSRENAYIANVLPWRPPGNRNPTDGELAMCRPFIERHIELVNPDVIAFLGGVSAKQMLGTTTGIMRLRGKWAVYSIAGREVPALPLLHPAYLLRQPAQKQLAWRDLLKLREKLSSLPEA</sequence>
<evidence type="ECO:0000259" key="13">
    <source>
        <dbReference type="SMART" id="SM00986"/>
    </source>
</evidence>
<evidence type="ECO:0000256" key="3">
    <source>
        <dbReference type="ARBA" id="ARBA00012030"/>
    </source>
</evidence>
<dbReference type="PANTHER" id="PTHR33693:SF1">
    <property type="entry name" value="TYPE-4 URACIL-DNA GLYCOSYLASE"/>
    <property type="match status" value="1"/>
</dbReference>
<evidence type="ECO:0000256" key="1">
    <source>
        <dbReference type="ARBA" id="ARBA00001400"/>
    </source>
</evidence>
<dbReference type="RefSeq" id="WP_244444407.1">
    <property type="nucleotide sequence ID" value="NZ_BBIO01000006.1"/>
</dbReference>
<gene>
    <name evidence="14" type="ORF">M2A_1553</name>
</gene>
<proteinExistence type="inferred from homology"/>
<dbReference type="InterPro" id="IPR005122">
    <property type="entry name" value="Uracil-DNA_glycosylase-like"/>
</dbReference>
<organism evidence="14 15">
    <name type="scientific">Tepidicaulis marinus</name>
    <dbReference type="NCBI Taxonomy" id="1333998"/>
    <lineage>
        <taxon>Bacteria</taxon>
        <taxon>Pseudomonadati</taxon>
        <taxon>Pseudomonadota</taxon>
        <taxon>Alphaproteobacteria</taxon>
        <taxon>Hyphomicrobiales</taxon>
        <taxon>Parvibaculaceae</taxon>
        <taxon>Tepidicaulis</taxon>
    </lineage>
</organism>
<comment type="similarity">
    <text evidence="2">Belongs to the uracil-DNA glycosylase (UDG) superfamily. Type 4 (UDGa) family.</text>
</comment>
<evidence type="ECO:0000256" key="9">
    <source>
        <dbReference type="ARBA" id="ARBA00023004"/>
    </source>
</evidence>
<dbReference type="Pfam" id="PF03167">
    <property type="entry name" value="UDG"/>
    <property type="match status" value="1"/>
</dbReference>
<dbReference type="CDD" id="cd10030">
    <property type="entry name" value="UDG-F4_TTUDGA_SPO1dp_like"/>
    <property type="match status" value="1"/>
</dbReference>